<name>A0A0A6VES2_9BACI</name>
<gene>
    <name evidence="6" type="ORF">G4D61_12450</name>
    <name evidence="5" type="ORF">NG54_11480</name>
</gene>
<dbReference type="PANTHER" id="PTHR42760">
    <property type="entry name" value="SHORT-CHAIN DEHYDROGENASES/REDUCTASES FAMILY MEMBER"/>
    <property type="match status" value="1"/>
</dbReference>
<dbReference type="EMBL" id="JRUN01000033">
    <property type="protein sequence ID" value="KHD85049.1"/>
    <property type="molecule type" value="Genomic_DNA"/>
</dbReference>
<evidence type="ECO:0000256" key="3">
    <source>
        <dbReference type="ARBA" id="ARBA00023002"/>
    </source>
</evidence>
<dbReference type="Proteomes" id="UP000476934">
    <property type="component" value="Unassembled WGS sequence"/>
</dbReference>
<dbReference type="GO" id="GO:0016616">
    <property type="term" value="F:oxidoreductase activity, acting on the CH-OH group of donors, NAD or NADP as acceptor"/>
    <property type="evidence" value="ECO:0007669"/>
    <property type="project" value="TreeGrafter"/>
</dbReference>
<dbReference type="NCBIfam" id="NF005559">
    <property type="entry name" value="PRK07231.1"/>
    <property type="match status" value="1"/>
</dbReference>
<keyword evidence="3" id="KW-0560">Oxidoreductase</keyword>
<evidence type="ECO:0000313" key="6">
    <source>
        <dbReference type="EMBL" id="NEY20768.1"/>
    </source>
</evidence>
<dbReference type="GO" id="GO:0048038">
    <property type="term" value="F:quinone binding"/>
    <property type="evidence" value="ECO:0007669"/>
    <property type="project" value="TreeGrafter"/>
</dbReference>
<comment type="similarity">
    <text evidence="1">Belongs to the short-chain dehydrogenases/reductases (SDR) family.</text>
</comment>
<dbReference type="RefSeq" id="WP_025728531.1">
    <property type="nucleotide sequence ID" value="NZ_JAAIWK010000020.1"/>
</dbReference>
<dbReference type="InterPro" id="IPR036291">
    <property type="entry name" value="NAD(P)-bd_dom_sf"/>
</dbReference>
<dbReference type="GO" id="GO:0006633">
    <property type="term" value="P:fatty acid biosynthetic process"/>
    <property type="evidence" value="ECO:0007669"/>
    <property type="project" value="TreeGrafter"/>
</dbReference>
<dbReference type="InterPro" id="IPR057326">
    <property type="entry name" value="KR_dom"/>
</dbReference>
<dbReference type="PROSITE" id="PS00061">
    <property type="entry name" value="ADH_SHORT"/>
    <property type="match status" value="1"/>
</dbReference>
<dbReference type="InterPro" id="IPR002347">
    <property type="entry name" value="SDR_fam"/>
</dbReference>
<sequence length="248" mass="26628">MGKLSGKYAIVTGGGKGIGESIVKCFIKDGINGIAVLDYDLSLVEDMVSKLDKATVEVLPIKCDVSNEKQVEAAVSQVVERFQSIDILVNNAGITRDSMFHKMPNESWDAVLNVNLKGAYNLCKYVVPIMRKNAYGRIVNISSISAFGNVGQANYSASKAALIGFSKTLAKEGGPKNIIVNCVAPGFIETDMYKDVPKEIIEEHMKLIPVRRLGQPNEVAKAVSFFSSDDASFISGQCLLVSGGVSAL</sequence>
<reference evidence="6 8" key="3">
    <citation type="submission" date="2020-03" db="EMBL/GenBank/DDBJ databases">
        <title>Bacillus aquiflavi sp. nov., isolated from yellow water of strong flavor Chinese baijiu in Yibin region of China.</title>
        <authorList>
            <person name="Xie J."/>
        </authorList>
    </citation>
    <scope>NUCLEOTIDE SEQUENCE [LARGE SCALE GENOMIC DNA]</scope>
    <source>
        <strain evidence="6 8">Gsoil 114</strain>
    </source>
</reference>
<keyword evidence="2" id="KW-0521">NADP</keyword>
<dbReference type="PANTHER" id="PTHR42760:SF133">
    <property type="entry name" value="3-OXOACYL-[ACYL-CARRIER-PROTEIN] REDUCTASE"/>
    <property type="match status" value="1"/>
</dbReference>
<dbReference type="OrthoDB" id="9803333at2"/>
<evidence type="ECO:0000256" key="2">
    <source>
        <dbReference type="ARBA" id="ARBA00022857"/>
    </source>
</evidence>
<evidence type="ECO:0000313" key="8">
    <source>
        <dbReference type="Proteomes" id="UP000476934"/>
    </source>
</evidence>
<dbReference type="InterPro" id="IPR020904">
    <property type="entry name" value="Sc_DH/Rdtase_CS"/>
</dbReference>
<dbReference type="FunFam" id="3.40.50.720:FF:000115">
    <property type="entry name" value="3-oxoacyl-[acyl-carrier-protein] reductase FabG"/>
    <property type="match status" value="1"/>
</dbReference>
<proteinExistence type="inferred from homology"/>
<dbReference type="NCBIfam" id="NF009466">
    <property type="entry name" value="PRK12826.1-2"/>
    <property type="match status" value="1"/>
</dbReference>
<reference evidence="5 7" key="1">
    <citation type="submission" date="2014-10" db="EMBL/GenBank/DDBJ databases">
        <title>Draft genome of phytase producing Bacillus ginsengihumi strain M2.11.</title>
        <authorList>
            <person name="Toymentseva A."/>
            <person name="Boulygina E.A."/>
            <person name="Kazakov S.V."/>
            <person name="Kayumov I."/>
            <person name="Suleimanova A.D."/>
            <person name="Mardanova A.M."/>
            <person name="Maria S.N."/>
            <person name="Sergey M.Y."/>
            <person name="Sharipova M.R."/>
        </authorList>
    </citation>
    <scope>NUCLEOTIDE SEQUENCE [LARGE SCALE GENOMIC DNA]</scope>
    <source>
        <strain evidence="5 7">M2.11</strain>
    </source>
</reference>
<comment type="caution">
    <text evidence="5">The sequence shown here is derived from an EMBL/GenBank/DDBJ whole genome shotgun (WGS) entry which is preliminary data.</text>
</comment>
<evidence type="ECO:0000313" key="5">
    <source>
        <dbReference type="EMBL" id="KHD85049.1"/>
    </source>
</evidence>
<dbReference type="SUPFAM" id="SSF51735">
    <property type="entry name" value="NAD(P)-binding Rossmann-fold domains"/>
    <property type="match status" value="1"/>
</dbReference>
<organism evidence="5 7">
    <name type="scientific">Heyndrickxia ginsengihumi</name>
    <dbReference type="NCBI Taxonomy" id="363870"/>
    <lineage>
        <taxon>Bacteria</taxon>
        <taxon>Bacillati</taxon>
        <taxon>Bacillota</taxon>
        <taxon>Bacilli</taxon>
        <taxon>Bacillales</taxon>
        <taxon>Bacillaceae</taxon>
        <taxon>Heyndrickxia</taxon>
    </lineage>
</organism>
<evidence type="ECO:0000259" key="4">
    <source>
        <dbReference type="SMART" id="SM00822"/>
    </source>
</evidence>
<dbReference type="EMBL" id="JAAIWK010000020">
    <property type="protein sequence ID" value="NEY20768.1"/>
    <property type="molecule type" value="Genomic_DNA"/>
</dbReference>
<dbReference type="STRING" id="363870.NG54_11480"/>
<protein>
    <submittedName>
        <fullName evidence="6">SDR family oxidoreductase</fullName>
    </submittedName>
</protein>
<dbReference type="Proteomes" id="UP000030588">
    <property type="component" value="Unassembled WGS sequence"/>
</dbReference>
<keyword evidence="8" id="KW-1185">Reference proteome</keyword>
<dbReference type="SMART" id="SM00822">
    <property type="entry name" value="PKS_KR"/>
    <property type="match status" value="1"/>
</dbReference>
<dbReference type="AlphaFoldDB" id="A0A0A6VES2"/>
<evidence type="ECO:0000256" key="1">
    <source>
        <dbReference type="ARBA" id="ARBA00006484"/>
    </source>
</evidence>
<evidence type="ECO:0000313" key="7">
    <source>
        <dbReference type="Proteomes" id="UP000030588"/>
    </source>
</evidence>
<dbReference type="PRINTS" id="PR00081">
    <property type="entry name" value="GDHRDH"/>
</dbReference>
<dbReference type="PRINTS" id="PR00080">
    <property type="entry name" value="SDRFAMILY"/>
</dbReference>
<dbReference type="Gene3D" id="3.40.50.720">
    <property type="entry name" value="NAD(P)-binding Rossmann-like Domain"/>
    <property type="match status" value="1"/>
</dbReference>
<dbReference type="Pfam" id="PF13561">
    <property type="entry name" value="adh_short_C2"/>
    <property type="match status" value="1"/>
</dbReference>
<accession>A0A0A6VES2</accession>
<feature type="domain" description="Ketoreductase" evidence="4">
    <location>
        <begin position="7"/>
        <end position="190"/>
    </location>
</feature>
<reference evidence="6 8" key="2">
    <citation type="submission" date="2020-02" db="EMBL/GenBank/DDBJ databases">
        <authorList>
            <person name="Feng H."/>
        </authorList>
    </citation>
    <scope>NUCLEOTIDE SEQUENCE [LARGE SCALE GENOMIC DNA]</scope>
    <source>
        <strain evidence="6 8">Gsoil 114</strain>
    </source>
</reference>